<dbReference type="Proteomes" id="UP001606303">
    <property type="component" value="Unassembled WGS sequence"/>
</dbReference>
<reference evidence="4 5" key="1">
    <citation type="submission" date="2024-08" db="EMBL/GenBank/DDBJ databases">
        <authorList>
            <person name="Lu H."/>
        </authorList>
    </citation>
    <scope>NUCLEOTIDE SEQUENCE [LARGE SCALE GENOMIC DNA]</scope>
    <source>
        <strain evidence="4 5">BYS87W</strain>
    </source>
</reference>
<evidence type="ECO:0000259" key="3">
    <source>
        <dbReference type="PROSITE" id="PS51832"/>
    </source>
</evidence>
<dbReference type="Gene3D" id="1.10.3210.10">
    <property type="entry name" value="Hypothetical protein af1432"/>
    <property type="match status" value="1"/>
</dbReference>
<dbReference type="InterPro" id="IPR001789">
    <property type="entry name" value="Sig_transdc_resp-reg_receiver"/>
</dbReference>
<dbReference type="RefSeq" id="WP_394382641.1">
    <property type="nucleotide sequence ID" value="NZ_JBIGIB010000002.1"/>
</dbReference>
<dbReference type="SUPFAM" id="SSF109604">
    <property type="entry name" value="HD-domain/PDEase-like"/>
    <property type="match status" value="1"/>
</dbReference>
<dbReference type="SMART" id="SM00471">
    <property type="entry name" value="HDc"/>
    <property type="match status" value="1"/>
</dbReference>
<dbReference type="Pfam" id="PF13487">
    <property type="entry name" value="HD_5"/>
    <property type="match status" value="1"/>
</dbReference>
<dbReference type="CDD" id="cd19920">
    <property type="entry name" value="REC_PA4781-like"/>
    <property type="match status" value="1"/>
</dbReference>
<evidence type="ECO:0000256" key="1">
    <source>
        <dbReference type="PROSITE-ProRule" id="PRU00169"/>
    </source>
</evidence>
<dbReference type="InterPro" id="IPR052020">
    <property type="entry name" value="Cyclic_di-GMP/3'3'-cGAMP_PDE"/>
</dbReference>
<sequence>MTDSPDVADDRRPKLLVVDDEPANLQVLRQVLQSRYRLAFARDGEKALELAARERPDLILLDVMMPGLSGLEVCRRLKAPDADAALRRIPVIFVTALADPEHEAEGFAAGAVDYITKPISAPIVLARVRNHLSLVAADELRASRLAIVQCLGRAGEYRDNETGRHVLRMSHFAAVIGRRLGMSDAEADDLLNAAAMHDVGKIGIADAVLLKPGKLTPEEWAHMRSHPEMGAEIIGEHDARVLQMARRVALHHHEKWDGSGYPHGLAGEAIPLEARIVALCDVFDALTSDRPYKKAWPVDEAVAQLRADAGKHFDPTLVELFVAELPQMLAIRERWAD</sequence>
<dbReference type="PROSITE" id="PS50110">
    <property type="entry name" value="RESPONSE_REGULATORY"/>
    <property type="match status" value="1"/>
</dbReference>
<dbReference type="PANTHER" id="PTHR45228">
    <property type="entry name" value="CYCLIC DI-GMP PHOSPHODIESTERASE TM_0186-RELATED"/>
    <property type="match status" value="1"/>
</dbReference>
<feature type="domain" description="HD-GYP" evidence="3">
    <location>
        <begin position="140"/>
        <end position="337"/>
    </location>
</feature>
<keyword evidence="4" id="KW-0378">Hydrolase</keyword>
<keyword evidence="1" id="KW-0597">Phosphoprotein</keyword>
<proteinExistence type="predicted"/>
<dbReference type="EC" id="3.1.4.-" evidence="4"/>
<evidence type="ECO:0000313" key="4">
    <source>
        <dbReference type="EMBL" id="MFG6466258.1"/>
    </source>
</evidence>
<dbReference type="Pfam" id="PF00072">
    <property type="entry name" value="Response_reg"/>
    <property type="match status" value="1"/>
</dbReference>
<dbReference type="PROSITE" id="PS51832">
    <property type="entry name" value="HD_GYP"/>
    <property type="match status" value="1"/>
</dbReference>
<feature type="domain" description="Response regulatory" evidence="2">
    <location>
        <begin position="14"/>
        <end position="132"/>
    </location>
</feature>
<dbReference type="CDD" id="cd00077">
    <property type="entry name" value="HDc"/>
    <property type="match status" value="1"/>
</dbReference>
<accession>A0ABW7GWA8</accession>
<dbReference type="InterPro" id="IPR037522">
    <property type="entry name" value="HD_GYP_dom"/>
</dbReference>
<comment type="caution">
    <text evidence="4">The sequence shown here is derived from an EMBL/GenBank/DDBJ whole genome shotgun (WGS) entry which is preliminary data.</text>
</comment>
<keyword evidence="5" id="KW-1185">Reference proteome</keyword>
<evidence type="ECO:0000259" key="2">
    <source>
        <dbReference type="PROSITE" id="PS50110"/>
    </source>
</evidence>
<protein>
    <submittedName>
        <fullName evidence="4">HD-GYP domain-containing protein</fullName>
        <ecNumber evidence="4">3.1.4.-</ecNumber>
    </submittedName>
</protein>
<dbReference type="EMBL" id="JBIGIB010000002">
    <property type="protein sequence ID" value="MFG6466258.1"/>
    <property type="molecule type" value="Genomic_DNA"/>
</dbReference>
<dbReference type="PANTHER" id="PTHR45228:SF5">
    <property type="entry name" value="CYCLIC DI-GMP PHOSPHODIESTERASE VC_1348-RELATED"/>
    <property type="match status" value="1"/>
</dbReference>
<dbReference type="InterPro" id="IPR011006">
    <property type="entry name" value="CheY-like_superfamily"/>
</dbReference>
<dbReference type="SMART" id="SM00448">
    <property type="entry name" value="REC"/>
    <property type="match status" value="1"/>
</dbReference>
<dbReference type="GO" id="GO:0016787">
    <property type="term" value="F:hydrolase activity"/>
    <property type="evidence" value="ECO:0007669"/>
    <property type="project" value="UniProtKB-KW"/>
</dbReference>
<dbReference type="SUPFAM" id="SSF52172">
    <property type="entry name" value="CheY-like"/>
    <property type="match status" value="1"/>
</dbReference>
<gene>
    <name evidence="4" type="ORF">ACG01O_06545</name>
</gene>
<evidence type="ECO:0000313" key="5">
    <source>
        <dbReference type="Proteomes" id="UP001606303"/>
    </source>
</evidence>
<dbReference type="InterPro" id="IPR003607">
    <property type="entry name" value="HD/PDEase_dom"/>
</dbReference>
<organism evidence="4 5">
    <name type="scientific">Pelomonas baiyunensis</name>
    <dbReference type="NCBI Taxonomy" id="3299026"/>
    <lineage>
        <taxon>Bacteria</taxon>
        <taxon>Pseudomonadati</taxon>
        <taxon>Pseudomonadota</taxon>
        <taxon>Betaproteobacteria</taxon>
        <taxon>Burkholderiales</taxon>
        <taxon>Sphaerotilaceae</taxon>
        <taxon>Roseateles</taxon>
    </lineage>
</organism>
<dbReference type="Gene3D" id="3.40.50.2300">
    <property type="match status" value="1"/>
</dbReference>
<name>A0ABW7GWA8_9BURK</name>
<feature type="modified residue" description="4-aspartylphosphate" evidence="1">
    <location>
        <position position="62"/>
    </location>
</feature>